<evidence type="ECO:0000313" key="2">
    <source>
        <dbReference type="EMBL" id="MFC7135436.1"/>
    </source>
</evidence>
<protein>
    <submittedName>
        <fullName evidence="2">Uncharacterized protein</fullName>
    </submittedName>
</protein>
<dbReference type="AlphaFoldDB" id="A0ABD5XL87"/>
<organism evidence="2 3">
    <name type="scientific">Halobaculum litoreum</name>
    <dbReference type="NCBI Taxonomy" id="3031998"/>
    <lineage>
        <taxon>Archaea</taxon>
        <taxon>Methanobacteriati</taxon>
        <taxon>Methanobacteriota</taxon>
        <taxon>Stenosarchaea group</taxon>
        <taxon>Halobacteria</taxon>
        <taxon>Halobacteriales</taxon>
        <taxon>Haloferacaceae</taxon>
        <taxon>Halobaculum</taxon>
    </lineage>
</organism>
<reference evidence="2 3" key="1">
    <citation type="journal article" date="2019" name="Int. J. Syst. Evol. Microbiol.">
        <title>The Global Catalogue of Microorganisms (GCM) 10K type strain sequencing project: providing services to taxonomists for standard genome sequencing and annotation.</title>
        <authorList>
            <consortium name="The Broad Institute Genomics Platform"/>
            <consortium name="The Broad Institute Genome Sequencing Center for Infectious Disease"/>
            <person name="Wu L."/>
            <person name="Ma J."/>
        </authorList>
    </citation>
    <scope>NUCLEOTIDE SEQUENCE [LARGE SCALE GENOMIC DNA]</scope>
    <source>
        <strain evidence="2 3">DT92</strain>
    </source>
</reference>
<sequence length="170" mass="16850">MVVGGATATGTVVVDTPGEGGRVRLSFADGDGSAGVDLRVPAASRVPVPVSMPDGPVSVAVDTAAGSDRREWLPGEDGALYCLHGSPPRLVCDLLIRDVVVENATDDDAAVDVEVVADGRTSLDWTVYPVAGGSVTVPTAVSPAGSSSSPRATGTARSAVGSTGVPPGGR</sequence>
<comment type="caution">
    <text evidence="2">The sequence shown here is derived from an EMBL/GenBank/DDBJ whole genome shotgun (WGS) entry which is preliminary data.</text>
</comment>
<proteinExistence type="predicted"/>
<dbReference type="Proteomes" id="UP001596368">
    <property type="component" value="Unassembled WGS sequence"/>
</dbReference>
<keyword evidence="3" id="KW-1185">Reference proteome</keyword>
<evidence type="ECO:0000256" key="1">
    <source>
        <dbReference type="SAM" id="MobiDB-lite"/>
    </source>
</evidence>
<gene>
    <name evidence="2" type="ORF">ACFQRB_00090</name>
</gene>
<feature type="region of interest" description="Disordered" evidence="1">
    <location>
        <begin position="140"/>
        <end position="170"/>
    </location>
</feature>
<accession>A0ABD5XL87</accession>
<evidence type="ECO:0000313" key="3">
    <source>
        <dbReference type="Proteomes" id="UP001596368"/>
    </source>
</evidence>
<name>A0ABD5XL87_9EURY</name>
<feature type="compositionally biased region" description="Polar residues" evidence="1">
    <location>
        <begin position="140"/>
        <end position="156"/>
    </location>
</feature>
<dbReference type="EMBL" id="JBHSZG010000001">
    <property type="protein sequence ID" value="MFC7135436.1"/>
    <property type="molecule type" value="Genomic_DNA"/>
</dbReference>